<name>A0A370TUF0_9HELO</name>
<feature type="transmembrane region" description="Helical" evidence="2">
    <location>
        <begin position="115"/>
        <end position="138"/>
    </location>
</feature>
<reference evidence="3 4" key="1">
    <citation type="journal article" date="2018" name="IMA Fungus">
        <title>IMA Genome-F 9: Draft genome sequence of Annulohypoxylon stygium, Aspergillus mulundensis, Berkeleyomyces basicola (syn. Thielaviopsis basicola), Ceratocystis smalleyi, two Cercospora beticola strains, Coleophoma cylindrospora, Fusarium fracticaudum, Phialophora cf. hyalina, and Morchella septimelata.</title>
        <authorList>
            <person name="Wingfield B.D."/>
            <person name="Bills G.F."/>
            <person name="Dong Y."/>
            <person name="Huang W."/>
            <person name="Nel W.J."/>
            <person name="Swalarsk-Parry B.S."/>
            <person name="Vaghefi N."/>
            <person name="Wilken P.M."/>
            <person name="An Z."/>
            <person name="de Beer Z.W."/>
            <person name="De Vos L."/>
            <person name="Chen L."/>
            <person name="Duong T.A."/>
            <person name="Gao Y."/>
            <person name="Hammerbacher A."/>
            <person name="Kikkert J.R."/>
            <person name="Li Y."/>
            <person name="Li H."/>
            <person name="Li K."/>
            <person name="Li Q."/>
            <person name="Liu X."/>
            <person name="Ma X."/>
            <person name="Naidoo K."/>
            <person name="Pethybridge S.J."/>
            <person name="Sun J."/>
            <person name="Steenkamp E.T."/>
            <person name="van der Nest M.A."/>
            <person name="van Wyk S."/>
            <person name="Wingfield M.J."/>
            <person name="Xiong C."/>
            <person name="Yue Q."/>
            <person name="Zhang X."/>
        </authorList>
    </citation>
    <scope>NUCLEOTIDE SEQUENCE [LARGE SCALE GENOMIC DNA]</scope>
    <source>
        <strain evidence="3 4">BP 5553</strain>
    </source>
</reference>
<organism evidence="3 4">
    <name type="scientific">Venustampulla echinocandica</name>
    <dbReference type="NCBI Taxonomy" id="2656787"/>
    <lineage>
        <taxon>Eukaryota</taxon>
        <taxon>Fungi</taxon>
        <taxon>Dikarya</taxon>
        <taxon>Ascomycota</taxon>
        <taxon>Pezizomycotina</taxon>
        <taxon>Leotiomycetes</taxon>
        <taxon>Helotiales</taxon>
        <taxon>Pleuroascaceae</taxon>
        <taxon>Venustampulla</taxon>
    </lineage>
</organism>
<dbReference type="Proteomes" id="UP000254866">
    <property type="component" value="Unassembled WGS sequence"/>
</dbReference>
<dbReference type="PANTHER" id="PTHR37577">
    <property type="entry name" value="INTEGRAL MEMBRANE PROTEIN"/>
    <property type="match status" value="1"/>
</dbReference>
<feature type="transmembrane region" description="Helical" evidence="2">
    <location>
        <begin position="211"/>
        <end position="232"/>
    </location>
</feature>
<dbReference type="EMBL" id="NPIC01000002">
    <property type="protein sequence ID" value="RDL39162.1"/>
    <property type="molecule type" value="Genomic_DNA"/>
</dbReference>
<evidence type="ECO:0000256" key="2">
    <source>
        <dbReference type="SAM" id="Phobius"/>
    </source>
</evidence>
<keyword evidence="2" id="KW-1133">Transmembrane helix</keyword>
<feature type="region of interest" description="Disordered" evidence="1">
    <location>
        <begin position="377"/>
        <end position="396"/>
    </location>
</feature>
<keyword evidence="4" id="KW-1185">Reference proteome</keyword>
<protein>
    <submittedName>
        <fullName evidence="3">Uncharacterized protein</fullName>
    </submittedName>
</protein>
<feature type="transmembrane region" description="Helical" evidence="2">
    <location>
        <begin position="244"/>
        <end position="271"/>
    </location>
</feature>
<dbReference type="GeneID" id="43596351"/>
<dbReference type="RefSeq" id="XP_031871818.1">
    <property type="nucleotide sequence ID" value="XM_032012125.1"/>
</dbReference>
<keyword evidence="2" id="KW-0812">Transmembrane</keyword>
<keyword evidence="2" id="KW-0472">Membrane</keyword>
<evidence type="ECO:0000313" key="3">
    <source>
        <dbReference type="EMBL" id="RDL39162.1"/>
    </source>
</evidence>
<comment type="caution">
    <text evidence="3">The sequence shown here is derived from an EMBL/GenBank/DDBJ whole genome shotgun (WGS) entry which is preliminary data.</text>
</comment>
<dbReference type="AlphaFoldDB" id="A0A370TUF0"/>
<dbReference type="OrthoDB" id="5427664at2759"/>
<dbReference type="PANTHER" id="PTHR37577:SF1">
    <property type="entry name" value="INTEGRAL MEMBRANE PROTEIN"/>
    <property type="match status" value="1"/>
</dbReference>
<feature type="transmembrane region" description="Helical" evidence="2">
    <location>
        <begin position="47"/>
        <end position="69"/>
    </location>
</feature>
<evidence type="ECO:0000256" key="1">
    <source>
        <dbReference type="SAM" id="MobiDB-lite"/>
    </source>
</evidence>
<gene>
    <name evidence="3" type="ORF">BP5553_03502</name>
</gene>
<feature type="transmembrane region" description="Helical" evidence="2">
    <location>
        <begin position="150"/>
        <end position="166"/>
    </location>
</feature>
<feature type="transmembrane region" description="Helical" evidence="2">
    <location>
        <begin position="81"/>
        <end position="103"/>
    </location>
</feature>
<evidence type="ECO:0000313" key="4">
    <source>
        <dbReference type="Proteomes" id="UP000254866"/>
    </source>
</evidence>
<proteinExistence type="predicted"/>
<sequence length="396" mass="42472">MSPTTCPEFPMNCGALQPNPDIAGVGVSALPLKPTSRLTGLFNHSKVYVAFIASAVITLAAAGLKFFCGGSGRPFTQRLDAALNSLILGLADQQMVTGLAILIGALKGWDDISAYHYNLIVYIAWFSSFTHVVALLSLDYFTRKSKALQLLRGLGVLAVFALYVFAQRRSRTFGNTAGLLAKSSGEFPGAAASCPARCSVEKHASTLDERFRITALVVLMAIALFDGVWNAIYKKQSPGSLISFILGLLMLAAFGLAIMSLVFGISGAMHIRDLGRYPGLLVADNFGDQSSWSFGQLVAVILLILPFLAATEGFLEERTRQNFRKANANKKIASTQLELDKDKRADVERLATISKEDGSQVTSTGATAVEPTMFLRSVPSAEPQEITPAGGRVTPR</sequence>
<accession>A0A370TUF0</accession>
<feature type="transmembrane region" description="Helical" evidence="2">
    <location>
        <begin position="291"/>
        <end position="315"/>
    </location>
</feature>
<dbReference type="InterPro" id="IPR053018">
    <property type="entry name" value="Elsinochrome_Biosynth-Asso"/>
</dbReference>